<dbReference type="GO" id="GO:0012505">
    <property type="term" value="C:endomembrane system"/>
    <property type="evidence" value="ECO:0007669"/>
    <property type="project" value="UniProtKB-SubCell"/>
</dbReference>
<dbReference type="OrthoDB" id="9799969at2"/>
<keyword evidence="9 10" id="KW-0066">ATP synthesis</keyword>
<comment type="subunit">
    <text evidence="10 11">F-type ATPases have 2 components, CF(1) - the catalytic core - and CF(0) - the membrane proton channel. CF(1) has five subunits: alpha(3), beta(3), gamma(1), delta(1), epsilon(1). CF(0) has three main subunits: a, b and c.</text>
</comment>
<evidence type="ECO:0000256" key="9">
    <source>
        <dbReference type="ARBA" id="ARBA00023310"/>
    </source>
</evidence>
<dbReference type="InterPro" id="IPR036771">
    <property type="entry name" value="ATPsynth_dsu/esu_N"/>
</dbReference>
<name>B2ICI4_BEII9</name>
<dbReference type="PANTHER" id="PTHR13822:SF10">
    <property type="entry name" value="ATP SYNTHASE EPSILON CHAIN, CHLOROPLASTIC"/>
    <property type="match status" value="1"/>
</dbReference>
<dbReference type="RefSeq" id="WP_012383231.1">
    <property type="nucleotide sequence ID" value="NC_010581.1"/>
</dbReference>
<dbReference type="GO" id="GO:0046933">
    <property type="term" value="F:proton-transporting ATP synthase activity, rotational mechanism"/>
    <property type="evidence" value="ECO:0007669"/>
    <property type="project" value="UniProtKB-UniRule"/>
</dbReference>
<dbReference type="Gene3D" id="2.60.15.10">
    <property type="entry name" value="F0F1 ATP synthase delta/epsilon subunit, N-terminal"/>
    <property type="match status" value="1"/>
</dbReference>
<keyword evidence="14" id="KW-1185">Reference proteome</keyword>
<dbReference type="InterPro" id="IPR020546">
    <property type="entry name" value="ATP_synth_F1_dsu/esu_N"/>
</dbReference>
<evidence type="ECO:0000256" key="10">
    <source>
        <dbReference type="HAMAP-Rule" id="MF_00530"/>
    </source>
</evidence>
<evidence type="ECO:0000256" key="6">
    <source>
        <dbReference type="ARBA" id="ARBA00023065"/>
    </source>
</evidence>
<dbReference type="SUPFAM" id="SSF51344">
    <property type="entry name" value="Epsilon subunit of F1F0-ATP synthase N-terminal domain"/>
    <property type="match status" value="1"/>
</dbReference>
<comment type="subcellular location">
    <subcellularLocation>
        <location evidence="10">Cell inner membrane</location>
        <topology evidence="10">Peripheral membrane protein</topology>
    </subcellularLocation>
    <subcellularLocation>
        <location evidence="2">Endomembrane system</location>
        <topology evidence="2">Peripheral membrane protein</topology>
    </subcellularLocation>
</comment>
<reference evidence="14" key="1">
    <citation type="submission" date="2008-03" db="EMBL/GenBank/DDBJ databases">
        <title>Complete sequence of chromosome of Beijerinckia indica subsp. indica ATCC 9039.</title>
        <authorList>
            <consortium name="US DOE Joint Genome Institute"/>
            <person name="Copeland A."/>
            <person name="Lucas S."/>
            <person name="Lapidus A."/>
            <person name="Glavina del Rio T."/>
            <person name="Dalin E."/>
            <person name="Tice H."/>
            <person name="Bruce D."/>
            <person name="Goodwin L."/>
            <person name="Pitluck S."/>
            <person name="LaButti K."/>
            <person name="Schmutz J."/>
            <person name="Larimer F."/>
            <person name="Land M."/>
            <person name="Hauser L."/>
            <person name="Kyrpides N."/>
            <person name="Mikhailova N."/>
            <person name="Dunfield P.F."/>
            <person name="Dedysh S.N."/>
            <person name="Liesack W."/>
            <person name="Saw J.H."/>
            <person name="Alam M."/>
            <person name="Chen Y."/>
            <person name="Murrell J.C."/>
            <person name="Richardson P."/>
        </authorList>
    </citation>
    <scope>NUCLEOTIDE SEQUENCE [LARGE SCALE GENOMIC DNA]</scope>
    <source>
        <strain evidence="14">ATCC 9039 / DSM 1715 / NCIMB 8712</strain>
    </source>
</reference>
<accession>B2ICI4</accession>
<keyword evidence="4 10" id="KW-0813">Transport</keyword>
<proteinExistence type="inferred from homology"/>
<dbReference type="AlphaFoldDB" id="B2ICI4"/>
<keyword evidence="10" id="KW-1003">Cell membrane</keyword>
<dbReference type="Proteomes" id="UP000001695">
    <property type="component" value="Chromosome"/>
</dbReference>
<dbReference type="GO" id="GO:0005886">
    <property type="term" value="C:plasma membrane"/>
    <property type="evidence" value="ECO:0007669"/>
    <property type="project" value="UniProtKB-SubCell"/>
</dbReference>
<dbReference type="HOGENOM" id="CLU_084338_2_1_5"/>
<evidence type="ECO:0000256" key="11">
    <source>
        <dbReference type="RuleBase" id="RU003656"/>
    </source>
</evidence>
<dbReference type="CDD" id="cd12152">
    <property type="entry name" value="F1-ATPase_delta"/>
    <property type="match status" value="1"/>
</dbReference>
<evidence type="ECO:0000256" key="5">
    <source>
        <dbReference type="ARBA" id="ARBA00022781"/>
    </source>
</evidence>
<sequence>MAAFHFELVSPERLVFSGEADSVVVPGVEGEFTVLAGHAPFMTTLRPGLITVNDATSKEKLEFYTLGGFVDVGEGGLTILADVALPIAEADQARFTADLAQAETDIHDAPDADFRLVAIERRDQLAYLKTLLRP</sequence>
<evidence type="ECO:0000313" key="13">
    <source>
        <dbReference type="EMBL" id="ACB93873.1"/>
    </source>
</evidence>
<comment type="similarity">
    <text evidence="3 10 11">Belongs to the ATPase epsilon chain family.</text>
</comment>
<dbReference type="Pfam" id="PF02823">
    <property type="entry name" value="ATP-synt_DE_N"/>
    <property type="match status" value="1"/>
</dbReference>
<evidence type="ECO:0000256" key="8">
    <source>
        <dbReference type="ARBA" id="ARBA00023196"/>
    </source>
</evidence>
<dbReference type="GO" id="GO:0005524">
    <property type="term" value="F:ATP binding"/>
    <property type="evidence" value="ECO:0007669"/>
    <property type="project" value="UniProtKB-UniRule"/>
</dbReference>
<feature type="domain" description="ATP synthase F1 complex delta/epsilon subunit N-terminal" evidence="12">
    <location>
        <begin position="4"/>
        <end position="84"/>
    </location>
</feature>
<dbReference type="NCBIfam" id="NF009983">
    <property type="entry name" value="PRK13449.1"/>
    <property type="match status" value="1"/>
</dbReference>
<dbReference type="GO" id="GO:0045259">
    <property type="term" value="C:proton-transporting ATP synthase complex"/>
    <property type="evidence" value="ECO:0007669"/>
    <property type="project" value="UniProtKB-KW"/>
</dbReference>
<dbReference type="HAMAP" id="MF_00530">
    <property type="entry name" value="ATP_synth_epsil_bac"/>
    <property type="match status" value="1"/>
</dbReference>
<keyword evidence="5 10" id="KW-0375">Hydrogen ion transport</keyword>
<dbReference type="KEGG" id="bid:Bind_0217"/>
<dbReference type="EMBL" id="CP001016">
    <property type="protein sequence ID" value="ACB93873.1"/>
    <property type="molecule type" value="Genomic_DNA"/>
</dbReference>
<comment type="function">
    <text evidence="1 10">Produces ATP from ADP in the presence of a proton gradient across the membrane.</text>
</comment>
<evidence type="ECO:0000256" key="1">
    <source>
        <dbReference type="ARBA" id="ARBA00003543"/>
    </source>
</evidence>
<keyword evidence="8 10" id="KW-0139">CF(1)</keyword>
<keyword evidence="6 10" id="KW-0406">Ion transport</keyword>
<dbReference type="eggNOG" id="COG0355">
    <property type="taxonomic scope" value="Bacteria"/>
</dbReference>
<organism evidence="13 14">
    <name type="scientific">Beijerinckia indica subsp. indica (strain ATCC 9039 / DSM 1715 / NCIMB 8712)</name>
    <dbReference type="NCBI Taxonomy" id="395963"/>
    <lineage>
        <taxon>Bacteria</taxon>
        <taxon>Pseudomonadati</taxon>
        <taxon>Pseudomonadota</taxon>
        <taxon>Alphaproteobacteria</taxon>
        <taxon>Hyphomicrobiales</taxon>
        <taxon>Beijerinckiaceae</taxon>
        <taxon>Beijerinckia</taxon>
    </lineage>
</organism>
<evidence type="ECO:0000256" key="4">
    <source>
        <dbReference type="ARBA" id="ARBA00022448"/>
    </source>
</evidence>
<dbReference type="NCBIfam" id="TIGR01216">
    <property type="entry name" value="ATP_synt_epsi"/>
    <property type="match status" value="1"/>
</dbReference>
<dbReference type="PANTHER" id="PTHR13822">
    <property type="entry name" value="ATP SYNTHASE DELTA/EPSILON CHAIN"/>
    <property type="match status" value="1"/>
</dbReference>
<evidence type="ECO:0000259" key="12">
    <source>
        <dbReference type="Pfam" id="PF02823"/>
    </source>
</evidence>
<reference evidence="13 14" key="2">
    <citation type="journal article" date="2010" name="J. Bacteriol.">
        <title>Complete genome sequence of Beijerinckia indica subsp. indica.</title>
        <authorList>
            <person name="Tamas I."/>
            <person name="Dedysh S.N."/>
            <person name="Liesack W."/>
            <person name="Stott M.B."/>
            <person name="Alam M."/>
            <person name="Murrell J.C."/>
            <person name="Dunfield P.F."/>
        </authorList>
    </citation>
    <scope>NUCLEOTIDE SEQUENCE [LARGE SCALE GENOMIC DNA]</scope>
    <source>
        <strain evidence="14">ATCC 9039 / DSM 1715 / NCIMB 8712</strain>
    </source>
</reference>
<dbReference type="STRING" id="395963.Bind_0217"/>
<evidence type="ECO:0000256" key="3">
    <source>
        <dbReference type="ARBA" id="ARBA00005712"/>
    </source>
</evidence>
<protein>
    <recommendedName>
        <fullName evidence="10">ATP synthase epsilon chain</fullName>
    </recommendedName>
    <alternativeName>
        <fullName evidence="10">ATP synthase F1 sector epsilon subunit</fullName>
    </alternativeName>
    <alternativeName>
        <fullName evidence="10">F-ATPase epsilon subunit</fullName>
    </alternativeName>
</protein>
<dbReference type="InterPro" id="IPR001469">
    <property type="entry name" value="ATP_synth_F1_dsu/esu"/>
</dbReference>
<keyword evidence="10" id="KW-0997">Cell inner membrane</keyword>
<evidence type="ECO:0000313" key="14">
    <source>
        <dbReference type="Proteomes" id="UP000001695"/>
    </source>
</evidence>
<gene>
    <name evidence="10" type="primary">atpC</name>
    <name evidence="13" type="ordered locus">Bind_0217</name>
</gene>
<evidence type="ECO:0000256" key="2">
    <source>
        <dbReference type="ARBA" id="ARBA00004184"/>
    </source>
</evidence>
<keyword evidence="7 10" id="KW-0472">Membrane</keyword>
<dbReference type="NCBIfam" id="NF001851">
    <property type="entry name" value="PRK00571.2-4"/>
    <property type="match status" value="1"/>
</dbReference>
<evidence type="ECO:0000256" key="7">
    <source>
        <dbReference type="ARBA" id="ARBA00023136"/>
    </source>
</evidence>